<dbReference type="EMBL" id="CABEHT010000001">
    <property type="protein sequence ID" value="VTS13433.1"/>
    <property type="molecule type" value="Genomic_DNA"/>
</dbReference>
<accession>A0A4U9YZG2</accession>
<dbReference type="Proteomes" id="UP000394068">
    <property type="component" value="Unassembled WGS sequence"/>
</dbReference>
<dbReference type="AlphaFoldDB" id="A0A4U9YZG2"/>
<sequence>MIQEIINENEFLKDENQRLTKEMTEYYFLNVAKANLLDILMETGFIKHSHIEYGLKELDPIDRNLLEKEWSDDNDSDN</sequence>
<dbReference type="RefSeq" id="WP_143920728.1">
    <property type="nucleotide sequence ID" value="NZ_CABEHT010000001.1"/>
</dbReference>
<dbReference type="EMBL" id="CABEHT010000003">
    <property type="protein sequence ID" value="VTS32432.1"/>
    <property type="molecule type" value="Genomic_DNA"/>
</dbReference>
<protein>
    <submittedName>
        <fullName evidence="2">Phage protein</fullName>
    </submittedName>
</protein>
<evidence type="ECO:0000313" key="2">
    <source>
        <dbReference type="EMBL" id="VTS32432.1"/>
    </source>
</evidence>
<organism evidence="2 3">
    <name type="scientific">Streptococcus pseudoporcinus</name>
    <dbReference type="NCBI Taxonomy" id="361101"/>
    <lineage>
        <taxon>Bacteria</taxon>
        <taxon>Bacillati</taxon>
        <taxon>Bacillota</taxon>
        <taxon>Bacilli</taxon>
        <taxon>Lactobacillales</taxon>
        <taxon>Streptococcaceae</taxon>
        <taxon>Streptococcus</taxon>
    </lineage>
</organism>
<proteinExistence type="predicted"/>
<reference evidence="2 3" key="1">
    <citation type="submission" date="2019-05" db="EMBL/GenBank/DDBJ databases">
        <authorList>
            <consortium name="Pathogen Informatics"/>
        </authorList>
    </citation>
    <scope>NUCLEOTIDE SEQUENCE [LARGE SCALE GENOMIC DNA]</scope>
    <source>
        <strain evidence="2 3">NCTC5386</strain>
    </source>
</reference>
<gene>
    <name evidence="1" type="ORF">NCTC5386_00965</name>
    <name evidence="2" type="ORF">NCTC5386_02227</name>
</gene>
<name>A0A4U9YZG2_9STRE</name>
<evidence type="ECO:0000313" key="1">
    <source>
        <dbReference type="EMBL" id="VTS13433.1"/>
    </source>
</evidence>
<evidence type="ECO:0000313" key="3">
    <source>
        <dbReference type="Proteomes" id="UP000394068"/>
    </source>
</evidence>